<organism evidence="9 10">
    <name type="scientific">Thalassotalea algicola</name>
    <dbReference type="NCBI Taxonomy" id="2716224"/>
    <lineage>
        <taxon>Bacteria</taxon>
        <taxon>Pseudomonadati</taxon>
        <taxon>Pseudomonadota</taxon>
        <taxon>Gammaproteobacteria</taxon>
        <taxon>Alteromonadales</taxon>
        <taxon>Colwelliaceae</taxon>
        <taxon>Thalassotalea</taxon>
    </lineage>
</organism>
<keyword evidence="2 5" id="KW-0285">Flavoprotein</keyword>
<comment type="pathway">
    <text evidence="5">Cofactor metabolism; pyridoxal 5'-phosphate salvage; pyridoxal 5'-phosphate from pyridoxamine 5'-phosphate: step 1/1.</text>
</comment>
<feature type="binding site" evidence="5">
    <location>
        <begin position="196"/>
        <end position="198"/>
    </location>
    <ligand>
        <name>substrate</name>
    </ligand>
</feature>
<feature type="binding site" evidence="5 6">
    <location>
        <begin position="145"/>
        <end position="146"/>
    </location>
    <ligand>
        <name>FMN</name>
        <dbReference type="ChEBI" id="CHEBI:58210"/>
    </ligand>
</feature>
<feature type="domain" description="Pyridoxine 5'-phosphate oxidase dimerisation C-terminal" evidence="8">
    <location>
        <begin position="177"/>
        <end position="217"/>
    </location>
</feature>
<dbReference type="InterPro" id="IPR011576">
    <property type="entry name" value="Pyridox_Oxase_N"/>
</dbReference>
<feature type="binding site" evidence="5 6">
    <location>
        <position position="88"/>
    </location>
    <ligand>
        <name>FMN</name>
        <dbReference type="ChEBI" id="CHEBI:58210"/>
    </ligand>
</feature>
<comment type="function">
    <text evidence="5">Catalyzes the oxidation of either pyridoxine 5'-phosphate (PNP) or pyridoxamine 5'-phosphate (PMP) into pyridoxal 5'-phosphate (PLP).</text>
</comment>
<dbReference type="Gene3D" id="2.30.110.10">
    <property type="entry name" value="Electron Transport, Fmn-binding Protein, Chain A"/>
    <property type="match status" value="1"/>
</dbReference>
<dbReference type="EMBL" id="JABBXH010000003">
    <property type="protein sequence ID" value="NMP32214.1"/>
    <property type="molecule type" value="Genomic_DNA"/>
</dbReference>
<feature type="binding site" evidence="5 6">
    <location>
        <position position="110"/>
    </location>
    <ligand>
        <name>FMN</name>
        <dbReference type="ChEBI" id="CHEBI:58210"/>
    </ligand>
</feature>
<dbReference type="HAMAP" id="MF_01629">
    <property type="entry name" value="PdxH"/>
    <property type="match status" value="1"/>
</dbReference>
<feature type="binding site" evidence="5">
    <location>
        <position position="128"/>
    </location>
    <ligand>
        <name>substrate</name>
    </ligand>
</feature>
<evidence type="ECO:0000259" key="8">
    <source>
        <dbReference type="Pfam" id="PF10590"/>
    </source>
</evidence>
<dbReference type="Proteomes" id="UP000568664">
    <property type="component" value="Unassembled WGS sequence"/>
</dbReference>
<comment type="subunit">
    <text evidence="5">Homodimer.</text>
</comment>
<keyword evidence="4 5" id="KW-0560">Oxidoreductase</keyword>
<protein>
    <recommendedName>
        <fullName evidence="5">Pyridoxine/pyridoxamine 5'-phosphate oxidase</fullName>
        <ecNumber evidence="5">1.4.3.5</ecNumber>
    </recommendedName>
    <alternativeName>
        <fullName evidence="5">PNP/PMP oxidase</fullName>
        <shortName evidence="5">PNPOx</shortName>
    </alternativeName>
    <alternativeName>
        <fullName evidence="5">Pyridoxal 5'-phosphate synthase</fullName>
    </alternativeName>
</protein>
<evidence type="ECO:0000256" key="6">
    <source>
        <dbReference type="PIRSR" id="PIRSR000190-2"/>
    </source>
</evidence>
<feature type="binding site" evidence="5 6">
    <location>
        <position position="200"/>
    </location>
    <ligand>
        <name>FMN</name>
        <dbReference type="ChEBI" id="CHEBI:58210"/>
    </ligand>
</feature>
<evidence type="ECO:0000259" key="7">
    <source>
        <dbReference type="Pfam" id="PF01243"/>
    </source>
</evidence>
<accession>A0A7Y0LCU6</accession>
<dbReference type="NCBIfam" id="NF004231">
    <property type="entry name" value="PRK05679.1"/>
    <property type="match status" value="1"/>
</dbReference>
<evidence type="ECO:0000256" key="5">
    <source>
        <dbReference type="HAMAP-Rule" id="MF_01629"/>
    </source>
</evidence>
<keyword evidence="3 5" id="KW-0288">FMN</keyword>
<evidence type="ECO:0000256" key="2">
    <source>
        <dbReference type="ARBA" id="ARBA00022630"/>
    </source>
</evidence>
<dbReference type="AlphaFoldDB" id="A0A7Y0LCU6"/>
<dbReference type="Pfam" id="PF10590">
    <property type="entry name" value="PNP_phzG_C"/>
    <property type="match status" value="1"/>
</dbReference>
<comment type="caution">
    <text evidence="9">The sequence shown here is derived from an EMBL/GenBank/DDBJ whole genome shotgun (WGS) entry which is preliminary data.</text>
</comment>
<gene>
    <name evidence="5 9" type="primary">pdxH</name>
    <name evidence="9" type="ORF">HII17_11605</name>
</gene>
<comment type="catalytic activity">
    <reaction evidence="5">
        <text>pyridoxamine 5'-phosphate + O2 + H2O = pyridoxal 5'-phosphate + H2O2 + NH4(+)</text>
        <dbReference type="Rhea" id="RHEA:15817"/>
        <dbReference type="ChEBI" id="CHEBI:15377"/>
        <dbReference type="ChEBI" id="CHEBI:15379"/>
        <dbReference type="ChEBI" id="CHEBI:16240"/>
        <dbReference type="ChEBI" id="CHEBI:28938"/>
        <dbReference type="ChEBI" id="CHEBI:58451"/>
        <dbReference type="ChEBI" id="CHEBI:597326"/>
        <dbReference type="EC" id="1.4.3.5"/>
    </reaction>
</comment>
<dbReference type="SUPFAM" id="SSF50475">
    <property type="entry name" value="FMN-binding split barrel"/>
    <property type="match status" value="1"/>
</dbReference>
<feature type="domain" description="Pyridoxamine 5'-phosphate oxidase N-terminal" evidence="7">
    <location>
        <begin position="41"/>
        <end position="165"/>
    </location>
</feature>
<evidence type="ECO:0000256" key="1">
    <source>
        <dbReference type="ARBA" id="ARBA00007301"/>
    </source>
</evidence>
<comment type="similarity">
    <text evidence="1 5">Belongs to the pyridoxamine 5'-phosphate oxidase family.</text>
</comment>
<comment type="cofactor">
    <cofactor evidence="5 6">
        <name>FMN</name>
        <dbReference type="ChEBI" id="CHEBI:58210"/>
    </cofactor>
    <text evidence="5 6">Binds 1 FMN per subunit.</text>
</comment>
<dbReference type="InterPro" id="IPR019740">
    <property type="entry name" value="Pyridox_Oxase_CS"/>
</dbReference>
<dbReference type="UniPathway" id="UPA01068">
    <property type="reaction ID" value="UER00304"/>
</dbReference>
<dbReference type="InterPro" id="IPR012349">
    <property type="entry name" value="Split_barrel_FMN-bd"/>
</dbReference>
<dbReference type="InterPro" id="IPR019576">
    <property type="entry name" value="Pyridoxamine_oxidase_dimer_C"/>
</dbReference>
<feature type="binding site" evidence="5">
    <location>
        <position position="136"/>
    </location>
    <ligand>
        <name>substrate</name>
    </ligand>
</feature>
<feature type="binding site" evidence="5">
    <location>
        <position position="71"/>
    </location>
    <ligand>
        <name>substrate</name>
    </ligand>
</feature>
<dbReference type="EC" id="1.4.3.5" evidence="5"/>
<dbReference type="GO" id="GO:0010181">
    <property type="term" value="F:FMN binding"/>
    <property type="evidence" value="ECO:0007669"/>
    <property type="project" value="UniProtKB-UniRule"/>
</dbReference>
<feature type="binding site" evidence="5 6">
    <location>
        <begin position="66"/>
        <end position="71"/>
    </location>
    <ligand>
        <name>FMN</name>
        <dbReference type="ChEBI" id="CHEBI:58210"/>
    </ligand>
</feature>
<reference evidence="9 10" key="1">
    <citation type="submission" date="2020-04" db="EMBL/GenBank/DDBJ databases">
        <title>Thalassotalea sp. M1531, isolated from the surface of marine red alga.</title>
        <authorList>
            <person name="Pang L."/>
            <person name="Lu D.-C."/>
        </authorList>
    </citation>
    <scope>NUCLEOTIDE SEQUENCE [LARGE SCALE GENOMIC DNA]</scope>
    <source>
        <strain evidence="9 10">M1531</strain>
    </source>
</reference>
<evidence type="ECO:0000313" key="10">
    <source>
        <dbReference type="Proteomes" id="UP000568664"/>
    </source>
</evidence>
<dbReference type="GO" id="GO:0004733">
    <property type="term" value="F:pyridoxamine phosphate oxidase activity"/>
    <property type="evidence" value="ECO:0007669"/>
    <property type="project" value="UniProtKB-UniRule"/>
</dbReference>
<dbReference type="Pfam" id="PF01243">
    <property type="entry name" value="PNPOx_N"/>
    <property type="match status" value="1"/>
</dbReference>
<dbReference type="PANTHER" id="PTHR10851:SF0">
    <property type="entry name" value="PYRIDOXINE-5'-PHOSPHATE OXIDASE"/>
    <property type="match status" value="1"/>
</dbReference>
<dbReference type="NCBIfam" id="TIGR00558">
    <property type="entry name" value="pdxH"/>
    <property type="match status" value="1"/>
</dbReference>
<evidence type="ECO:0000256" key="4">
    <source>
        <dbReference type="ARBA" id="ARBA00023002"/>
    </source>
</evidence>
<dbReference type="PANTHER" id="PTHR10851">
    <property type="entry name" value="PYRIDOXINE-5-PHOSPHATE OXIDASE"/>
    <property type="match status" value="1"/>
</dbReference>
<comment type="pathway">
    <text evidence="5">Cofactor metabolism; pyridoxal 5'-phosphate salvage; pyridoxal 5'-phosphate from pyridoxine 5'-phosphate: step 1/1.</text>
</comment>
<dbReference type="PIRSF" id="PIRSF000190">
    <property type="entry name" value="Pyd_amn-ph_oxd"/>
    <property type="match status" value="1"/>
</dbReference>
<feature type="binding site" evidence="5">
    <location>
        <position position="132"/>
    </location>
    <ligand>
        <name>substrate</name>
    </ligand>
</feature>
<dbReference type="InterPro" id="IPR000659">
    <property type="entry name" value="Pyridox_Oxase"/>
</dbReference>
<proteinExistence type="inferred from homology"/>
<sequence length="217" mass="25240">MTFLEKIRCLLTFGQGVALPMPAIDDNTDPHSLFEQWFNDANKSGILLPEAMSVSTVNNEGQPSSRMVLLKEFDHQGFVFYTNYGSKKSQELIENQKVALLFHWNVLQRQVRIEGTVEKISKPQSEAYFHSRDRGSQIGAWASKQSQKLKHDNELKDRVAQMEQQYPDGEVPLPEFWGGWRVKPQYLEFWQGRASRLHDRLCFEKHQESWSTCKLHP</sequence>
<dbReference type="PROSITE" id="PS01064">
    <property type="entry name" value="PYRIDOX_OXIDASE"/>
    <property type="match status" value="1"/>
</dbReference>
<feature type="binding site" evidence="5 6">
    <location>
        <position position="87"/>
    </location>
    <ligand>
        <name>FMN</name>
        <dbReference type="ChEBI" id="CHEBI:58210"/>
    </ligand>
</feature>
<feature type="binding site" evidence="5 6">
    <location>
        <begin position="81"/>
        <end position="82"/>
    </location>
    <ligand>
        <name>FMN</name>
        <dbReference type="ChEBI" id="CHEBI:58210"/>
    </ligand>
</feature>
<name>A0A7Y0LCU6_9GAMM</name>
<comment type="catalytic activity">
    <reaction evidence="5">
        <text>pyridoxine 5'-phosphate + O2 = pyridoxal 5'-phosphate + H2O2</text>
        <dbReference type="Rhea" id="RHEA:15149"/>
        <dbReference type="ChEBI" id="CHEBI:15379"/>
        <dbReference type="ChEBI" id="CHEBI:16240"/>
        <dbReference type="ChEBI" id="CHEBI:58589"/>
        <dbReference type="ChEBI" id="CHEBI:597326"/>
        <dbReference type="EC" id="1.4.3.5"/>
    </reaction>
</comment>
<evidence type="ECO:0000256" key="3">
    <source>
        <dbReference type="ARBA" id="ARBA00022643"/>
    </source>
</evidence>
<keyword evidence="10" id="KW-1185">Reference proteome</keyword>
<keyword evidence="5" id="KW-0664">Pyridoxine biosynthesis</keyword>
<dbReference type="RefSeq" id="WP_169075521.1">
    <property type="nucleotide sequence ID" value="NZ_JABBXH010000003.1"/>
</dbReference>
<dbReference type="GO" id="GO:0008615">
    <property type="term" value="P:pyridoxine biosynthetic process"/>
    <property type="evidence" value="ECO:0007669"/>
    <property type="project" value="UniProtKB-UniRule"/>
</dbReference>
<feature type="binding site" evidence="5 6">
    <location>
        <position position="190"/>
    </location>
    <ligand>
        <name>FMN</name>
        <dbReference type="ChEBI" id="CHEBI:58210"/>
    </ligand>
</feature>
<evidence type="ECO:0000313" key="9">
    <source>
        <dbReference type="EMBL" id="NMP32214.1"/>
    </source>
</evidence>